<dbReference type="InterPro" id="IPR007219">
    <property type="entry name" value="XnlR_reg_dom"/>
</dbReference>
<organism evidence="8 9">
    <name type="scientific">Choiromyces venosus 120613-1</name>
    <dbReference type="NCBI Taxonomy" id="1336337"/>
    <lineage>
        <taxon>Eukaryota</taxon>
        <taxon>Fungi</taxon>
        <taxon>Dikarya</taxon>
        <taxon>Ascomycota</taxon>
        <taxon>Pezizomycotina</taxon>
        <taxon>Pezizomycetes</taxon>
        <taxon>Pezizales</taxon>
        <taxon>Tuberaceae</taxon>
        <taxon>Choiromyces</taxon>
    </lineage>
</organism>
<keyword evidence="1" id="KW-0479">Metal-binding</keyword>
<evidence type="ECO:0000256" key="2">
    <source>
        <dbReference type="ARBA" id="ARBA00022833"/>
    </source>
</evidence>
<gene>
    <name evidence="8" type="ORF">L873DRAFT_1666403</name>
</gene>
<evidence type="ECO:0000313" key="9">
    <source>
        <dbReference type="Proteomes" id="UP000276215"/>
    </source>
</evidence>
<dbReference type="CDD" id="cd12148">
    <property type="entry name" value="fungal_TF_MHR"/>
    <property type="match status" value="1"/>
</dbReference>
<evidence type="ECO:0000256" key="3">
    <source>
        <dbReference type="ARBA" id="ARBA00023015"/>
    </source>
</evidence>
<dbReference type="AlphaFoldDB" id="A0A3N4K243"/>
<feature type="region of interest" description="Disordered" evidence="6">
    <location>
        <begin position="83"/>
        <end position="128"/>
    </location>
</feature>
<sequence>MITPFPPLSLRDILSSPSQLGDSPRDSLVTAVGGLATIAEEDIHAASTLQGIKPVPWSRSPGTQNATDISAFLNDSSEEFRTIGSPRSFLPDRTHESEPSQAGPSNSMIVNSDDLSNNRHDSGYGDNLPGLNPEENWFFDYEIFDKSTDWLRGWGDWPAAPQREGQASGCALLDLGHSSTTSGIVPSLTITAGVGSNKRVASPVPVCPDEGSMFKIKHRDDHQARLPTVRPINDHTSVEDFLPWGWQSSRQKLERRVTLPPLRQILEELTPQTPAVTQARTPANTDNDESWIDDRILNDMVSLLSIPVERFPYESADMSKFPSKTMIDSFIKIYFEQFHSILPMIHRPTFSAGTCPTIVLVAMASIGASYSHLEGAKMFADSLSELCKRTLAWMAEYNPEYPHSDFFLMASCLQNVYALGSGSHRLYDCADVSRSALIGSARRIGLFSGRVSPTSSSLGSAPGSPNPRTTRDEDNHSEREDIEVRWRRWYVKEQLRRLAWSIFEYDCSFSTLSNRRGAITLNDISTRMPCAEALWEAPNAQAWGVLLESGVFPPDAEKGMPFYPTLRDVISGKMSPENLTSWGRRLCAQAIGRILWDFKELEESVLSESSSVGNDGGLGLPMLSPGLKPAKEKLLQSLMVICEGVRERQMEAGWRDGEVDGDRAHMILALLISHYTHLHAAFPTVSLILSLARRPPSSTTTPVDPRITRLKNIFQADPVYARTLAWNAAQIIAISRWKPVCSPVEGMRIFMAGVVLWGFGRYFREHPTPNPLPSSPLGGVQEEVVRLDSQPWRGVDDWIRKGKGKATIGSDQHAGNAMTEICSEMGAREVLRVVVGILGRMRVWGLGGEFKNVLEEMVRRS</sequence>
<feature type="region of interest" description="Disordered" evidence="6">
    <location>
        <begin position="451"/>
        <end position="478"/>
    </location>
</feature>
<keyword evidence="5" id="KW-0539">Nucleus</keyword>
<feature type="compositionally biased region" description="Basic and acidic residues" evidence="6">
    <location>
        <begin position="469"/>
        <end position="478"/>
    </location>
</feature>
<dbReference type="PANTHER" id="PTHR47660:SF2">
    <property type="entry name" value="TRANSCRIPTION FACTOR WITH C2H2 AND ZN(2)-CYS(6) DNA BINDING DOMAIN (EUROFUNG)"/>
    <property type="match status" value="1"/>
</dbReference>
<proteinExistence type="predicted"/>
<keyword evidence="2" id="KW-0862">Zinc</keyword>
<dbReference type="STRING" id="1336337.A0A3N4K243"/>
<reference evidence="8 9" key="1">
    <citation type="journal article" date="2018" name="Nat. Ecol. Evol.">
        <title>Pezizomycetes genomes reveal the molecular basis of ectomycorrhizal truffle lifestyle.</title>
        <authorList>
            <person name="Murat C."/>
            <person name="Payen T."/>
            <person name="Noel B."/>
            <person name="Kuo A."/>
            <person name="Morin E."/>
            <person name="Chen J."/>
            <person name="Kohler A."/>
            <person name="Krizsan K."/>
            <person name="Balestrini R."/>
            <person name="Da Silva C."/>
            <person name="Montanini B."/>
            <person name="Hainaut M."/>
            <person name="Levati E."/>
            <person name="Barry K.W."/>
            <person name="Belfiori B."/>
            <person name="Cichocki N."/>
            <person name="Clum A."/>
            <person name="Dockter R.B."/>
            <person name="Fauchery L."/>
            <person name="Guy J."/>
            <person name="Iotti M."/>
            <person name="Le Tacon F."/>
            <person name="Lindquist E.A."/>
            <person name="Lipzen A."/>
            <person name="Malagnac F."/>
            <person name="Mello A."/>
            <person name="Molinier V."/>
            <person name="Miyauchi S."/>
            <person name="Poulain J."/>
            <person name="Riccioni C."/>
            <person name="Rubini A."/>
            <person name="Sitrit Y."/>
            <person name="Splivallo R."/>
            <person name="Traeger S."/>
            <person name="Wang M."/>
            <person name="Zifcakova L."/>
            <person name="Wipf D."/>
            <person name="Zambonelli A."/>
            <person name="Paolocci F."/>
            <person name="Nowrousian M."/>
            <person name="Ottonello S."/>
            <person name="Baldrian P."/>
            <person name="Spatafora J.W."/>
            <person name="Henrissat B."/>
            <person name="Nagy L.G."/>
            <person name="Aury J.M."/>
            <person name="Wincker P."/>
            <person name="Grigoriev I.V."/>
            <person name="Bonfante P."/>
            <person name="Martin F.M."/>
        </authorList>
    </citation>
    <scope>NUCLEOTIDE SEQUENCE [LARGE SCALE GENOMIC DNA]</scope>
    <source>
        <strain evidence="8 9">120613-1</strain>
    </source>
</reference>
<feature type="domain" description="Xylanolytic transcriptional activator regulatory" evidence="7">
    <location>
        <begin position="331"/>
        <end position="543"/>
    </location>
</feature>
<evidence type="ECO:0000259" key="7">
    <source>
        <dbReference type="Pfam" id="PF04082"/>
    </source>
</evidence>
<evidence type="ECO:0000256" key="6">
    <source>
        <dbReference type="SAM" id="MobiDB-lite"/>
    </source>
</evidence>
<dbReference type="EMBL" id="ML120358">
    <property type="protein sequence ID" value="RPB04373.1"/>
    <property type="molecule type" value="Genomic_DNA"/>
</dbReference>
<dbReference type="GO" id="GO:0008270">
    <property type="term" value="F:zinc ion binding"/>
    <property type="evidence" value="ECO:0007669"/>
    <property type="project" value="InterPro"/>
</dbReference>
<feature type="compositionally biased region" description="Polar residues" evidence="6">
    <location>
        <begin position="99"/>
        <end position="115"/>
    </location>
</feature>
<evidence type="ECO:0000256" key="4">
    <source>
        <dbReference type="ARBA" id="ARBA00023163"/>
    </source>
</evidence>
<dbReference type="GO" id="GO:0006351">
    <property type="term" value="P:DNA-templated transcription"/>
    <property type="evidence" value="ECO:0007669"/>
    <property type="project" value="InterPro"/>
</dbReference>
<keyword evidence="3" id="KW-0805">Transcription regulation</keyword>
<dbReference type="OrthoDB" id="10018191at2759"/>
<evidence type="ECO:0000313" key="8">
    <source>
        <dbReference type="EMBL" id="RPB04373.1"/>
    </source>
</evidence>
<protein>
    <recommendedName>
        <fullName evidence="7">Xylanolytic transcriptional activator regulatory domain-containing protein</fullName>
    </recommendedName>
</protein>
<dbReference type="PANTHER" id="PTHR47660">
    <property type="entry name" value="TRANSCRIPTION FACTOR WITH C2H2 AND ZN(2)-CYS(6) DNA BINDING DOMAIN (EUROFUNG)-RELATED-RELATED"/>
    <property type="match status" value="1"/>
</dbReference>
<name>A0A3N4K243_9PEZI</name>
<dbReference type="Proteomes" id="UP000276215">
    <property type="component" value="Unassembled WGS sequence"/>
</dbReference>
<keyword evidence="4" id="KW-0804">Transcription</keyword>
<evidence type="ECO:0000256" key="1">
    <source>
        <dbReference type="ARBA" id="ARBA00022723"/>
    </source>
</evidence>
<dbReference type="GO" id="GO:0003677">
    <property type="term" value="F:DNA binding"/>
    <property type="evidence" value="ECO:0007669"/>
    <property type="project" value="InterPro"/>
</dbReference>
<evidence type="ECO:0000256" key="5">
    <source>
        <dbReference type="ARBA" id="ARBA00023242"/>
    </source>
</evidence>
<accession>A0A3N4K243</accession>
<dbReference type="Pfam" id="PF04082">
    <property type="entry name" value="Fungal_trans"/>
    <property type="match status" value="1"/>
</dbReference>
<keyword evidence="9" id="KW-1185">Reference proteome</keyword>